<dbReference type="AlphaFoldDB" id="K9X1E1"/>
<dbReference type="HOGENOM" id="CLU_2733315_0_0_3"/>
<reference evidence="1 2" key="1">
    <citation type="submission" date="2012-06" db="EMBL/GenBank/DDBJ databases">
        <title>Finished chromosome of genome of Cylindrospermum stagnale PCC 7417.</title>
        <authorList>
            <consortium name="US DOE Joint Genome Institute"/>
            <person name="Gugger M."/>
            <person name="Coursin T."/>
            <person name="Rippka R."/>
            <person name="Tandeau De Marsac N."/>
            <person name="Huntemann M."/>
            <person name="Wei C.-L."/>
            <person name="Han J."/>
            <person name="Detter J.C."/>
            <person name="Han C."/>
            <person name="Tapia R."/>
            <person name="Chen A."/>
            <person name="Kyrpides N."/>
            <person name="Mavromatis K."/>
            <person name="Markowitz V."/>
            <person name="Szeto E."/>
            <person name="Ivanova N."/>
            <person name="Pagani I."/>
            <person name="Pati A."/>
            <person name="Goodwin L."/>
            <person name="Nordberg H.P."/>
            <person name="Cantor M.N."/>
            <person name="Hua S.X."/>
            <person name="Woyke T."/>
            <person name="Kerfeld C.A."/>
        </authorList>
    </citation>
    <scope>NUCLEOTIDE SEQUENCE [LARGE SCALE GENOMIC DNA]</scope>
    <source>
        <strain evidence="1 2">PCC 7417</strain>
    </source>
</reference>
<dbReference type="Proteomes" id="UP000010475">
    <property type="component" value="Chromosome"/>
</dbReference>
<evidence type="ECO:0000313" key="2">
    <source>
        <dbReference type="Proteomes" id="UP000010475"/>
    </source>
</evidence>
<protein>
    <submittedName>
        <fullName evidence="1">Uncharacterized protein</fullName>
    </submittedName>
</protein>
<evidence type="ECO:0000313" key="1">
    <source>
        <dbReference type="EMBL" id="AFZ25889.1"/>
    </source>
</evidence>
<gene>
    <name evidence="1" type="ORF">Cylst_3770</name>
</gene>
<keyword evidence="2" id="KW-1185">Reference proteome</keyword>
<name>K9X1E1_9NOST</name>
<accession>K9X1E1</accession>
<dbReference type="KEGG" id="csg:Cylst_3770"/>
<dbReference type="EMBL" id="CP003642">
    <property type="protein sequence ID" value="AFZ25889.1"/>
    <property type="molecule type" value="Genomic_DNA"/>
</dbReference>
<proteinExistence type="predicted"/>
<sequence length="71" mass="8312">MLNFSSALDNLLNKFYNKLNHQNKLFTIKLRNSHCDYMEGERLPKPLFAVFLAPLRLCVRQKTAIARTDDN</sequence>
<organism evidence="1 2">
    <name type="scientific">Cylindrospermum stagnale PCC 7417</name>
    <dbReference type="NCBI Taxonomy" id="56107"/>
    <lineage>
        <taxon>Bacteria</taxon>
        <taxon>Bacillati</taxon>
        <taxon>Cyanobacteriota</taxon>
        <taxon>Cyanophyceae</taxon>
        <taxon>Nostocales</taxon>
        <taxon>Nostocaceae</taxon>
        <taxon>Cylindrospermum</taxon>
    </lineage>
</organism>